<dbReference type="Pfam" id="PF14537">
    <property type="entry name" value="Cytochrom_c3_2"/>
    <property type="match status" value="1"/>
</dbReference>
<keyword evidence="8" id="KW-0408">Iron</keyword>
<feature type="compositionally biased region" description="Polar residues" evidence="9">
    <location>
        <begin position="164"/>
        <end position="177"/>
    </location>
</feature>
<sequence length="186" mass="21028">MKSHVWRPLYVVLAVIATVLVVRKVLVPPDFGIGSRGYMYGWHRPSNEAEWQKVTVKYRTSEYCKTCHADKYQEIKTSPHASISCENCHGPGLRHPDDPRALNIDRSRELCARCHFRLEYPTSGRGKIRGIDPKTHNPGLDCVTCHWPHDPRKQGHTPAKTAATPPSQNTVSKTSNPCERRGHDIA</sequence>
<evidence type="ECO:0000256" key="6">
    <source>
        <dbReference type="ARBA" id="ARBA00022729"/>
    </source>
</evidence>
<gene>
    <name evidence="11" type="ORF">GMLC_17290</name>
</gene>
<comment type="subcellular location">
    <subcellularLocation>
        <location evidence="2">Cell envelope</location>
    </subcellularLocation>
</comment>
<dbReference type="GO" id="GO:0030313">
    <property type="term" value="C:cell envelope"/>
    <property type="evidence" value="ECO:0007669"/>
    <property type="project" value="UniProtKB-SubCell"/>
</dbReference>
<evidence type="ECO:0000256" key="3">
    <source>
        <dbReference type="ARBA" id="ARBA00022448"/>
    </source>
</evidence>
<evidence type="ECO:0000259" key="10">
    <source>
        <dbReference type="Pfam" id="PF14537"/>
    </source>
</evidence>
<keyword evidence="4" id="KW-0349">Heme</keyword>
<evidence type="ECO:0000256" key="9">
    <source>
        <dbReference type="SAM" id="MobiDB-lite"/>
    </source>
</evidence>
<feature type="region of interest" description="Disordered" evidence="9">
    <location>
        <begin position="153"/>
        <end position="186"/>
    </location>
</feature>
<evidence type="ECO:0000256" key="1">
    <source>
        <dbReference type="ARBA" id="ARBA00001926"/>
    </source>
</evidence>
<dbReference type="GO" id="GO:0046872">
    <property type="term" value="F:metal ion binding"/>
    <property type="evidence" value="ECO:0007669"/>
    <property type="project" value="UniProtKB-KW"/>
</dbReference>
<evidence type="ECO:0000256" key="2">
    <source>
        <dbReference type="ARBA" id="ARBA00004196"/>
    </source>
</evidence>
<comment type="caution">
    <text evidence="11">The sequence shown here is derived from an EMBL/GenBank/DDBJ whole genome shotgun (WGS) entry which is preliminary data.</text>
</comment>
<name>A0A6V8N722_9BACT</name>
<dbReference type="AlphaFoldDB" id="A0A6V8N722"/>
<keyword evidence="5" id="KW-0479">Metal-binding</keyword>
<evidence type="ECO:0000256" key="4">
    <source>
        <dbReference type="ARBA" id="ARBA00022617"/>
    </source>
</evidence>
<protein>
    <submittedName>
        <fullName evidence="11">Cytochrome c</fullName>
    </submittedName>
</protein>
<evidence type="ECO:0000256" key="8">
    <source>
        <dbReference type="ARBA" id="ARBA00023004"/>
    </source>
</evidence>
<dbReference type="RefSeq" id="WP_183360675.1">
    <property type="nucleotide sequence ID" value="NZ_BLXZ01000003.1"/>
</dbReference>
<dbReference type="Gene3D" id="1.10.287.3080">
    <property type="match status" value="1"/>
</dbReference>
<feature type="domain" description="Tetrahaem cytochrome" evidence="10">
    <location>
        <begin position="81"/>
        <end position="153"/>
    </location>
</feature>
<evidence type="ECO:0000256" key="5">
    <source>
        <dbReference type="ARBA" id="ARBA00022723"/>
    </source>
</evidence>
<comment type="cofactor">
    <cofactor evidence="1">
        <name>heme c</name>
        <dbReference type="ChEBI" id="CHEBI:61717"/>
    </cofactor>
</comment>
<keyword evidence="12" id="KW-1185">Reference proteome</keyword>
<evidence type="ECO:0000313" key="12">
    <source>
        <dbReference type="Proteomes" id="UP000587586"/>
    </source>
</evidence>
<evidence type="ECO:0000313" key="11">
    <source>
        <dbReference type="EMBL" id="GFO68150.1"/>
    </source>
</evidence>
<dbReference type="SUPFAM" id="SSF48695">
    <property type="entry name" value="Multiheme cytochromes"/>
    <property type="match status" value="1"/>
</dbReference>
<organism evidence="11 12">
    <name type="scientific">Geomonas limicola</name>
    <dbReference type="NCBI Taxonomy" id="2740186"/>
    <lineage>
        <taxon>Bacteria</taxon>
        <taxon>Pseudomonadati</taxon>
        <taxon>Thermodesulfobacteriota</taxon>
        <taxon>Desulfuromonadia</taxon>
        <taxon>Geobacterales</taxon>
        <taxon>Geobacteraceae</taxon>
        <taxon>Geomonas</taxon>
    </lineage>
</organism>
<evidence type="ECO:0000256" key="7">
    <source>
        <dbReference type="ARBA" id="ARBA00022982"/>
    </source>
</evidence>
<proteinExistence type="predicted"/>
<dbReference type="Proteomes" id="UP000587586">
    <property type="component" value="Unassembled WGS sequence"/>
</dbReference>
<keyword evidence="3" id="KW-0813">Transport</keyword>
<reference evidence="12" key="1">
    <citation type="submission" date="2020-06" db="EMBL/GenBank/DDBJ databases">
        <title>Draft genomic sequecing of Geomonas sp. Red745.</title>
        <authorList>
            <person name="Itoh H."/>
            <person name="Xu Z.X."/>
            <person name="Ushijima N."/>
            <person name="Masuda Y."/>
            <person name="Shiratori Y."/>
            <person name="Senoo K."/>
        </authorList>
    </citation>
    <scope>NUCLEOTIDE SEQUENCE [LARGE SCALE GENOMIC DNA]</scope>
    <source>
        <strain evidence="12">Red745</strain>
    </source>
</reference>
<keyword evidence="6" id="KW-0732">Signal</keyword>
<dbReference type="PANTHER" id="PTHR35038">
    <property type="entry name" value="DISSIMILATORY SULFITE REDUCTASE SIRA"/>
    <property type="match status" value="1"/>
</dbReference>
<dbReference type="InterPro" id="IPR051829">
    <property type="entry name" value="Multiheme_Cytochr_ET"/>
</dbReference>
<dbReference type="PANTHER" id="PTHR35038:SF8">
    <property type="entry name" value="C-TYPE POLYHEME CYTOCHROME OMCC"/>
    <property type="match status" value="1"/>
</dbReference>
<dbReference type="InterPro" id="IPR012286">
    <property type="entry name" value="Tetrahaem_cytochrome"/>
</dbReference>
<dbReference type="InterPro" id="IPR036280">
    <property type="entry name" value="Multihaem_cyt_sf"/>
</dbReference>
<accession>A0A6V8N722</accession>
<dbReference type="EMBL" id="BLXZ01000003">
    <property type="protein sequence ID" value="GFO68150.1"/>
    <property type="molecule type" value="Genomic_DNA"/>
</dbReference>
<keyword evidence="7" id="KW-0249">Electron transport</keyword>